<organism evidence="1">
    <name type="scientific">Gordonia amarae</name>
    <dbReference type="NCBI Taxonomy" id="36821"/>
    <lineage>
        <taxon>Bacteria</taxon>
        <taxon>Bacillati</taxon>
        <taxon>Actinomycetota</taxon>
        <taxon>Actinomycetes</taxon>
        <taxon>Mycobacteriales</taxon>
        <taxon>Gordoniaceae</taxon>
        <taxon>Gordonia</taxon>
    </lineage>
</organism>
<proteinExistence type="predicted"/>
<protein>
    <submittedName>
        <fullName evidence="1">Uncharacterized protein</fullName>
    </submittedName>
</protein>
<accession>A0A857KL28</accession>
<reference evidence="1" key="1">
    <citation type="journal article" date="2021" name="Nat. Microbiol.">
        <title>Cocultivation of an ultrasmall environmental parasitic bacterium with lytic ability against bacteria associated with wastewater foams.</title>
        <authorList>
            <person name="Batinovic S."/>
            <person name="Rose J.J.A."/>
            <person name="Ratcliffe J."/>
            <person name="Seviour R.J."/>
            <person name="Petrovski S."/>
        </authorList>
    </citation>
    <scope>NUCLEOTIDE SEQUENCE</scope>
    <source>
        <strain evidence="1">CON44</strain>
    </source>
</reference>
<dbReference type="RefSeq" id="WP_005185865.1">
    <property type="nucleotide sequence ID" value="NZ_CP045804.1"/>
</dbReference>
<evidence type="ECO:0000313" key="1">
    <source>
        <dbReference type="EMBL" id="QHN39009.1"/>
    </source>
</evidence>
<gene>
    <name evidence="1" type="ORF">GII30_07340</name>
</gene>
<dbReference type="EMBL" id="CP045810">
    <property type="protein sequence ID" value="QHN39009.1"/>
    <property type="molecule type" value="Genomic_DNA"/>
</dbReference>
<sequence>MSVGEMRVDVGAVRDTIAFYQGFAAVSGAVATDLAGHEFASWGGGSGGELLRRRLSEMARRMSENLRTNGSDAETVAGNLDRGLSLIEDTDTEIALSWRQP</sequence>
<dbReference type="AlphaFoldDB" id="A0A857KL28"/>
<name>A0A857KL28_9ACTN</name>